<organism evidence="1 2">
    <name type="scientific">Synaphobranchus kaupii</name>
    <name type="common">Kaup's arrowtooth eel</name>
    <dbReference type="NCBI Taxonomy" id="118154"/>
    <lineage>
        <taxon>Eukaryota</taxon>
        <taxon>Metazoa</taxon>
        <taxon>Chordata</taxon>
        <taxon>Craniata</taxon>
        <taxon>Vertebrata</taxon>
        <taxon>Euteleostomi</taxon>
        <taxon>Actinopterygii</taxon>
        <taxon>Neopterygii</taxon>
        <taxon>Teleostei</taxon>
        <taxon>Anguilliformes</taxon>
        <taxon>Synaphobranchidae</taxon>
        <taxon>Synaphobranchus</taxon>
    </lineage>
</organism>
<protein>
    <submittedName>
        <fullName evidence="1">Uncharacterized protein</fullName>
    </submittedName>
</protein>
<accession>A0A9Q1F6H9</accession>
<reference evidence="1" key="1">
    <citation type="journal article" date="2023" name="Science">
        <title>Genome structures resolve the early diversification of teleost fishes.</title>
        <authorList>
            <person name="Parey E."/>
            <person name="Louis A."/>
            <person name="Montfort J."/>
            <person name="Bouchez O."/>
            <person name="Roques C."/>
            <person name="Iampietro C."/>
            <person name="Lluch J."/>
            <person name="Castinel A."/>
            <person name="Donnadieu C."/>
            <person name="Desvignes T."/>
            <person name="Floi Bucao C."/>
            <person name="Jouanno E."/>
            <person name="Wen M."/>
            <person name="Mejri S."/>
            <person name="Dirks R."/>
            <person name="Jansen H."/>
            <person name="Henkel C."/>
            <person name="Chen W.J."/>
            <person name="Zahm M."/>
            <person name="Cabau C."/>
            <person name="Klopp C."/>
            <person name="Thompson A.W."/>
            <person name="Robinson-Rechavi M."/>
            <person name="Braasch I."/>
            <person name="Lecointre G."/>
            <person name="Bobe J."/>
            <person name="Postlethwait J.H."/>
            <person name="Berthelot C."/>
            <person name="Roest Crollius H."/>
            <person name="Guiguen Y."/>
        </authorList>
    </citation>
    <scope>NUCLEOTIDE SEQUENCE</scope>
    <source>
        <strain evidence="1">WJC10195</strain>
    </source>
</reference>
<dbReference type="AlphaFoldDB" id="A0A9Q1F6H9"/>
<name>A0A9Q1F6H9_SYNKA</name>
<gene>
    <name evidence="1" type="ORF">SKAU_G00236080</name>
</gene>
<keyword evidence="2" id="KW-1185">Reference proteome</keyword>
<evidence type="ECO:0000313" key="2">
    <source>
        <dbReference type="Proteomes" id="UP001152622"/>
    </source>
</evidence>
<dbReference type="Proteomes" id="UP001152622">
    <property type="component" value="Chromosome 8"/>
</dbReference>
<proteinExistence type="predicted"/>
<evidence type="ECO:0000313" key="1">
    <source>
        <dbReference type="EMBL" id="KAJ8352132.1"/>
    </source>
</evidence>
<dbReference type="EMBL" id="JAINUF010000008">
    <property type="protein sequence ID" value="KAJ8352132.1"/>
    <property type="molecule type" value="Genomic_DNA"/>
</dbReference>
<comment type="caution">
    <text evidence="1">The sequence shown here is derived from an EMBL/GenBank/DDBJ whole genome shotgun (WGS) entry which is preliminary data.</text>
</comment>
<sequence length="74" mass="8374">MSTAEDGSWLQMPFLSKGGGIPQYGGPPTDTQVFSQTWRLFHIEVQSKLCGQQPLPLLLLPQNNYHQERFHCTS</sequence>